<evidence type="ECO:0000313" key="1">
    <source>
        <dbReference type="EMBL" id="PMD50525.1"/>
    </source>
</evidence>
<dbReference type="SUPFAM" id="SSF53474">
    <property type="entry name" value="alpha/beta-Hydrolases"/>
    <property type="match status" value="1"/>
</dbReference>
<dbReference type="Gene3D" id="3.40.50.1820">
    <property type="entry name" value="alpha/beta hydrolase"/>
    <property type="match status" value="1"/>
</dbReference>
<accession>A0A2J6SID4</accession>
<dbReference type="EMBL" id="KZ613913">
    <property type="protein sequence ID" value="PMD50525.1"/>
    <property type="molecule type" value="Genomic_DNA"/>
</dbReference>
<protein>
    <recommendedName>
        <fullName evidence="3">Peptidase S33 tripeptidyl aminopeptidase-like C-terminal domain-containing protein</fullName>
    </recommendedName>
</protein>
<dbReference type="GeneID" id="36586865"/>
<dbReference type="Proteomes" id="UP000235371">
    <property type="component" value="Unassembled WGS sequence"/>
</dbReference>
<keyword evidence="2" id="KW-1185">Reference proteome</keyword>
<organism evidence="1 2">
    <name type="scientific">Hyaloscypha bicolor E</name>
    <dbReference type="NCBI Taxonomy" id="1095630"/>
    <lineage>
        <taxon>Eukaryota</taxon>
        <taxon>Fungi</taxon>
        <taxon>Dikarya</taxon>
        <taxon>Ascomycota</taxon>
        <taxon>Pezizomycotina</taxon>
        <taxon>Leotiomycetes</taxon>
        <taxon>Helotiales</taxon>
        <taxon>Hyaloscyphaceae</taxon>
        <taxon>Hyaloscypha</taxon>
        <taxon>Hyaloscypha bicolor</taxon>
    </lineage>
</organism>
<dbReference type="OrthoDB" id="8119704at2759"/>
<name>A0A2J6SID4_9HELO</name>
<dbReference type="AlphaFoldDB" id="A0A2J6SID4"/>
<proteinExistence type="predicted"/>
<evidence type="ECO:0008006" key="3">
    <source>
        <dbReference type="Google" id="ProtNLM"/>
    </source>
</evidence>
<dbReference type="STRING" id="1095630.A0A2J6SID4"/>
<evidence type="ECO:0000313" key="2">
    <source>
        <dbReference type="Proteomes" id="UP000235371"/>
    </source>
</evidence>
<gene>
    <name evidence="1" type="ORF">K444DRAFT_603854</name>
</gene>
<dbReference type="InParanoid" id="A0A2J6SID4"/>
<dbReference type="RefSeq" id="XP_024727429.1">
    <property type="nucleotide sequence ID" value="XM_024878788.1"/>
</dbReference>
<dbReference type="InterPro" id="IPR029058">
    <property type="entry name" value="AB_hydrolase_fold"/>
</dbReference>
<reference evidence="1 2" key="1">
    <citation type="submission" date="2016-04" db="EMBL/GenBank/DDBJ databases">
        <title>A degradative enzymes factory behind the ericoid mycorrhizal symbiosis.</title>
        <authorList>
            <consortium name="DOE Joint Genome Institute"/>
            <person name="Martino E."/>
            <person name="Morin E."/>
            <person name="Grelet G."/>
            <person name="Kuo A."/>
            <person name="Kohler A."/>
            <person name="Daghino S."/>
            <person name="Barry K."/>
            <person name="Choi C."/>
            <person name="Cichocki N."/>
            <person name="Clum A."/>
            <person name="Copeland A."/>
            <person name="Hainaut M."/>
            <person name="Haridas S."/>
            <person name="Labutti K."/>
            <person name="Lindquist E."/>
            <person name="Lipzen A."/>
            <person name="Khouja H.-R."/>
            <person name="Murat C."/>
            <person name="Ohm R."/>
            <person name="Olson A."/>
            <person name="Spatafora J."/>
            <person name="Veneault-Fourrey C."/>
            <person name="Henrissat B."/>
            <person name="Grigoriev I."/>
            <person name="Martin F."/>
            <person name="Perotto S."/>
        </authorList>
    </citation>
    <scope>NUCLEOTIDE SEQUENCE [LARGE SCALE GENOMIC DNA]</scope>
    <source>
        <strain evidence="1 2">E</strain>
    </source>
</reference>
<sequence length="106" mass="11790">MAEGGAGMMALIAALTKAGDVAHTADGCYNRLGIIKIPVLVAQEHSDVMIPTVNSYQLSQNFPNAWLLIYPDPEHGFLFQFPEQFTQQVNEFLDGGRYCYRLLILL</sequence>